<feature type="region of interest" description="Disordered" evidence="1">
    <location>
        <begin position="450"/>
        <end position="515"/>
    </location>
</feature>
<protein>
    <submittedName>
        <fullName evidence="2">Uncharacterized protein</fullName>
    </submittedName>
</protein>
<feature type="compositionally biased region" description="Basic and acidic residues" evidence="1">
    <location>
        <begin position="781"/>
        <end position="795"/>
    </location>
</feature>
<evidence type="ECO:0000313" key="3">
    <source>
        <dbReference type="Proteomes" id="UP000191612"/>
    </source>
</evidence>
<organism evidence="2 3">
    <name type="scientific">Penicillium solitum</name>
    <dbReference type="NCBI Taxonomy" id="60172"/>
    <lineage>
        <taxon>Eukaryota</taxon>
        <taxon>Fungi</taxon>
        <taxon>Dikarya</taxon>
        <taxon>Ascomycota</taxon>
        <taxon>Pezizomycotina</taxon>
        <taxon>Eurotiomycetes</taxon>
        <taxon>Eurotiomycetidae</taxon>
        <taxon>Eurotiales</taxon>
        <taxon>Aspergillaceae</taxon>
        <taxon>Penicillium</taxon>
    </lineage>
</organism>
<feature type="compositionally biased region" description="Basic and acidic residues" evidence="1">
    <location>
        <begin position="801"/>
        <end position="859"/>
    </location>
</feature>
<feature type="compositionally biased region" description="Polar residues" evidence="1">
    <location>
        <begin position="264"/>
        <end position="274"/>
    </location>
</feature>
<feature type="compositionally biased region" description="Basic and acidic residues" evidence="1">
    <location>
        <begin position="685"/>
        <end position="711"/>
    </location>
</feature>
<evidence type="ECO:0000256" key="1">
    <source>
        <dbReference type="SAM" id="MobiDB-lite"/>
    </source>
</evidence>
<feature type="compositionally biased region" description="Basic residues" evidence="1">
    <location>
        <begin position="43"/>
        <end position="54"/>
    </location>
</feature>
<feature type="region of interest" description="Disordered" evidence="1">
    <location>
        <begin position="147"/>
        <end position="415"/>
    </location>
</feature>
<accession>A0A1V6QZ83</accession>
<feature type="compositionally biased region" description="Polar residues" evidence="1">
    <location>
        <begin position="16"/>
        <end position="29"/>
    </location>
</feature>
<feature type="region of interest" description="Disordered" evidence="1">
    <location>
        <begin position="903"/>
        <end position="923"/>
    </location>
</feature>
<comment type="caution">
    <text evidence="2">The sequence shown here is derived from an EMBL/GenBank/DDBJ whole genome shotgun (WGS) entry which is preliminary data.</text>
</comment>
<sequence>MPRGKDRRRHCHEKPVQQTQSPACSSPSSPVKEKGQRRDNQHKVNKRHKAKKRLPSSSQVFKKHGLNSESPQAGSSDPPVTDHERTSSGSFDSSQVKVQEPGSLRKRSLSSMQRAPPRKVEIVYESDFEFEYKDEAQAKAQLQALLALRSPPSSPQRVVSLKKTKSVSDREYGNHPREASSSSSSSSSSSDENSESERRRDPTSSSQSPLSSLQMAVSPKSPTPVSDLRYGNEANEVSSSDEDFESERGRETVSRSRSLPSSLQRAVSLTNATPIPNHDRDHTPPGASSSHSLSEAQSVFTSESEGEPSLLSPASPTLPERMVGHKITPVSHPNYGQQTRESSTSDIDDESETASEAGPSSEPELSLSSPSPCEISKMTTLKRNRSNAHHASRRKVVPFPLPSSPEPLPEVESEPILPSERDWSILSSLDRLTNSEPTIQNFRSEHWRKACGKKRRPFPTSSRLNSEIGLETPSKSIAETEWQPAESGTESRYQSPTQATITPASSPPVPQAASRVRSRVLPPFLPPQRWLARLERPDQESSLIPTVWASRLRYRRDINPPDAPLMIDGKRYPRLFAEIPPGGHENIEFIFPDNSDDDPDFYDPDSDDPDPELPEAKRRRVELSTNSPHPEELTQREGSPSEAQEASNPEQSSVSESEPEKFLDLESLLDLATRSNPEPLAELEASDHERSSDPEPLPELKRSTDPDRLSDPENETARPPAAIRDELPVWQIRQLNKQIDKAVEVDKEHNPQHWGGSWMKEYERGGHIKVQIEAAYEQEMVKKKEEMERDKQKRYERNKKLKEGREKAKKAMEERKTREEREAQRRTQEEQKRQQKESQDREELERRRAKARAEEEPKDALSMLREMLDEEKRTAAPKTRSEFRGNQSVARWEALQIAMDALKTREREKEREKEKERADRGEF</sequence>
<feature type="compositionally biased region" description="Low complexity" evidence="1">
    <location>
        <begin position="288"/>
        <end position="298"/>
    </location>
</feature>
<feature type="compositionally biased region" description="Low complexity" evidence="1">
    <location>
        <begin position="354"/>
        <end position="376"/>
    </location>
</feature>
<feature type="compositionally biased region" description="Basic residues" evidence="1">
    <location>
        <begin position="380"/>
        <end position="396"/>
    </location>
</feature>
<dbReference type="EMBL" id="MDYO01000026">
    <property type="protein sequence ID" value="OQD94461.1"/>
    <property type="molecule type" value="Genomic_DNA"/>
</dbReference>
<evidence type="ECO:0000313" key="2">
    <source>
        <dbReference type="EMBL" id="OQD94461.1"/>
    </source>
</evidence>
<feature type="compositionally biased region" description="Low complexity" evidence="1">
    <location>
        <begin position="647"/>
        <end position="656"/>
    </location>
</feature>
<dbReference type="AlphaFoldDB" id="A0A1V6QZ83"/>
<feature type="compositionally biased region" description="Polar residues" evidence="1">
    <location>
        <begin position="87"/>
        <end position="97"/>
    </location>
</feature>
<feature type="compositionally biased region" description="Polar residues" evidence="1">
    <location>
        <begin position="486"/>
        <end position="502"/>
    </location>
</feature>
<feature type="compositionally biased region" description="Basic residues" evidence="1">
    <location>
        <begin position="1"/>
        <end position="12"/>
    </location>
</feature>
<feature type="compositionally biased region" description="Low complexity" evidence="1">
    <location>
        <begin position="179"/>
        <end position="191"/>
    </location>
</feature>
<feature type="compositionally biased region" description="Low complexity" evidence="1">
    <location>
        <begin position="204"/>
        <end position="214"/>
    </location>
</feature>
<feature type="compositionally biased region" description="Low complexity" evidence="1">
    <location>
        <begin position="307"/>
        <end position="319"/>
    </location>
</feature>
<name>A0A1V6QZ83_9EURO</name>
<dbReference type="STRING" id="60172.A0A1V6QZ83"/>
<feature type="region of interest" description="Disordered" evidence="1">
    <location>
        <begin position="1"/>
        <end position="119"/>
    </location>
</feature>
<feature type="region of interest" description="Disordered" evidence="1">
    <location>
        <begin position="781"/>
        <end position="862"/>
    </location>
</feature>
<feature type="region of interest" description="Disordered" evidence="1">
    <location>
        <begin position="583"/>
        <end position="726"/>
    </location>
</feature>
<feature type="compositionally biased region" description="Polar residues" evidence="1">
    <location>
        <begin position="636"/>
        <end position="646"/>
    </location>
</feature>
<gene>
    <name evidence="2" type="ORF">PENSOL_c026G12123</name>
</gene>
<feature type="compositionally biased region" description="Acidic residues" evidence="1">
    <location>
        <begin position="594"/>
        <end position="613"/>
    </location>
</feature>
<keyword evidence="3" id="KW-1185">Reference proteome</keyword>
<feature type="compositionally biased region" description="Basic and acidic residues" evidence="1">
    <location>
        <begin position="31"/>
        <end position="42"/>
    </location>
</feature>
<feature type="compositionally biased region" description="Pro residues" evidence="1">
    <location>
        <begin position="399"/>
        <end position="408"/>
    </location>
</feature>
<dbReference type="Proteomes" id="UP000191612">
    <property type="component" value="Unassembled WGS sequence"/>
</dbReference>
<feature type="compositionally biased region" description="Basic and acidic residues" evidence="1">
    <location>
        <begin position="166"/>
        <end position="178"/>
    </location>
</feature>
<proteinExistence type="predicted"/>
<reference evidence="3" key="1">
    <citation type="journal article" date="2017" name="Nat. Microbiol.">
        <title>Global analysis of biosynthetic gene clusters reveals vast potential of secondary metabolite production in Penicillium species.</title>
        <authorList>
            <person name="Nielsen J.C."/>
            <person name="Grijseels S."/>
            <person name="Prigent S."/>
            <person name="Ji B."/>
            <person name="Dainat J."/>
            <person name="Nielsen K.F."/>
            <person name="Frisvad J.C."/>
            <person name="Workman M."/>
            <person name="Nielsen J."/>
        </authorList>
    </citation>
    <scope>NUCLEOTIDE SEQUENCE [LARGE SCALE GENOMIC DNA]</scope>
    <source>
        <strain evidence="3">IBT 29525</strain>
    </source>
</reference>